<evidence type="ECO:0000259" key="1">
    <source>
        <dbReference type="Pfam" id="PF00884"/>
    </source>
</evidence>
<feature type="domain" description="Sulfatase N-terminal" evidence="1">
    <location>
        <begin position="44"/>
        <end position="103"/>
    </location>
</feature>
<sequence length="103" mass="11281">MNQNKSRNSKTSFPFAKLCLLAVLVLLVAVVLLSYSKLTARPIRNVILISIDTCRADYLSCYGYSRKTTPNIDAIADAATLFENVISPVPLTLPAHCSMLTGY</sequence>
<dbReference type="AlphaFoldDB" id="X1KUW7"/>
<dbReference type="InterPro" id="IPR000917">
    <property type="entry name" value="Sulfatase_N"/>
</dbReference>
<dbReference type="Gene3D" id="3.40.720.10">
    <property type="entry name" value="Alkaline Phosphatase, subunit A"/>
    <property type="match status" value="1"/>
</dbReference>
<dbReference type="EMBL" id="BARV01005046">
    <property type="protein sequence ID" value="GAI10463.1"/>
    <property type="molecule type" value="Genomic_DNA"/>
</dbReference>
<evidence type="ECO:0000313" key="2">
    <source>
        <dbReference type="EMBL" id="GAI10463.1"/>
    </source>
</evidence>
<dbReference type="Pfam" id="PF00884">
    <property type="entry name" value="Sulfatase"/>
    <property type="match status" value="1"/>
</dbReference>
<dbReference type="PANTHER" id="PTHR43751">
    <property type="entry name" value="SULFATASE"/>
    <property type="match status" value="1"/>
</dbReference>
<gene>
    <name evidence="2" type="ORF">S06H3_10742</name>
</gene>
<protein>
    <recommendedName>
        <fullName evidence="1">Sulfatase N-terminal domain-containing protein</fullName>
    </recommendedName>
</protein>
<dbReference type="InterPro" id="IPR017850">
    <property type="entry name" value="Alkaline_phosphatase_core_sf"/>
</dbReference>
<organism evidence="2">
    <name type="scientific">marine sediment metagenome</name>
    <dbReference type="NCBI Taxonomy" id="412755"/>
    <lineage>
        <taxon>unclassified sequences</taxon>
        <taxon>metagenomes</taxon>
        <taxon>ecological metagenomes</taxon>
    </lineage>
</organism>
<dbReference type="PANTHER" id="PTHR43751:SF3">
    <property type="entry name" value="SULFATASE N-TERMINAL DOMAIN-CONTAINING PROTEIN"/>
    <property type="match status" value="1"/>
</dbReference>
<name>X1KUW7_9ZZZZ</name>
<accession>X1KUW7</accession>
<dbReference type="SUPFAM" id="SSF53649">
    <property type="entry name" value="Alkaline phosphatase-like"/>
    <property type="match status" value="1"/>
</dbReference>
<dbReference type="InterPro" id="IPR052701">
    <property type="entry name" value="GAG_Ulvan_Degrading_Sulfatases"/>
</dbReference>
<comment type="caution">
    <text evidence="2">The sequence shown here is derived from an EMBL/GenBank/DDBJ whole genome shotgun (WGS) entry which is preliminary data.</text>
</comment>
<reference evidence="2" key="1">
    <citation type="journal article" date="2014" name="Front. Microbiol.">
        <title>High frequency of phylogenetically diverse reductive dehalogenase-homologous genes in deep subseafloor sedimentary metagenomes.</title>
        <authorList>
            <person name="Kawai M."/>
            <person name="Futagami T."/>
            <person name="Toyoda A."/>
            <person name="Takaki Y."/>
            <person name="Nishi S."/>
            <person name="Hori S."/>
            <person name="Arai W."/>
            <person name="Tsubouchi T."/>
            <person name="Morono Y."/>
            <person name="Uchiyama I."/>
            <person name="Ito T."/>
            <person name="Fujiyama A."/>
            <person name="Inagaki F."/>
            <person name="Takami H."/>
        </authorList>
    </citation>
    <scope>NUCLEOTIDE SEQUENCE</scope>
    <source>
        <strain evidence="2">Expedition CK06-06</strain>
    </source>
</reference>
<proteinExistence type="predicted"/>